<dbReference type="Pfam" id="PF07364">
    <property type="entry name" value="DUF1485"/>
    <property type="match status" value="1"/>
</dbReference>
<comment type="similarity">
    <text evidence="1">Belongs to the peptidase M81 family.</text>
</comment>
<comment type="function">
    <text evidence="1">Involved in peptidolytic degradation of cyclic heptapeptide hepatotoxin microcystin (MC).</text>
</comment>
<sequence>MERRRIMKILVAGFRHESNTFAPSKATYASFAADGGRYPLSRGAEIGRLKRMNLPVAGALAALADAGHVALPAVWADATPSGRVESVAFERIAGEIVDAAKRYDADGVYVDLHGAMATERYDDGEGELLRRLRETVGARVPIVASLDLHANVTQRMLDSADGLVTYRTYPHVDMADTGRRAVALLDTLLGRRGRHRHFRSARRVPFLIPVNAMCTSLEPSKSLFRLLERLETGAVRSLSFAPGFPAADFPECGPTIWGYGADPVQLARAVDALYEHVVSTEAQWSVPFMSADDAVTEAIRIARGADKPVVIADTQDNPGAGGGSNTTGLLRALVRHRAPDAALGLFFDPAAACAAHAAGRGATVEITLGADSGLPFTGTFRVESLSNGRCHCNGPMLKGATFELGPTACLRIGDVRVVVTSARVQMTDRSFYRIAGIAPETMKILVNKSSVHFRADFDAIADCVLIAKAGGWMAADPADLRWTSLADGIRTSPCGSPFFGCGGRRAPHADGIAGEMRI</sequence>
<dbReference type="PIRSF" id="PIRSF012702">
    <property type="entry name" value="UCP012702"/>
    <property type="match status" value="1"/>
</dbReference>
<dbReference type="InterPro" id="IPR010799">
    <property type="entry name" value="MlrC_C"/>
</dbReference>
<proteinExistence type="inferred from homology"/>
<dbReference type="GO" id="GO:0008237">
    <property type="term" value="F:metallopeptidase activity"/>
    <property type="evidence" value="ECO:0007669"/>
    <property type="project" value="UniProtKB-KW"/>
</dbReference>
<gene>
    <name evidence="4" type="ORF">BURPS1710A_A2273</name>
</gene>
<keyword evidence="1" id="KW-0378">Hydrolase</keyword>
<dbReference type="EMBL" id="CM000833">
    <property type="protein sequence ID" value="EET02978.1"/>
    <property type="molecule type" value="Genomic_DNA"/>
</dbReference>
<dbReference type="Pfam" id="PF07171">
    <property type="entry name" value="MlrC_C"/>
    <property type="match status" value="1"/>
</dbReference>
<keyword evidence="1" id="KW-0482">Metalloprotease</keyword>
<organism evidence="4">
    <name type="scientific">Burkholderia pseudomallei 1710a</name>
    <dbReference type="NCBI Taxonomy" id="320371"/>
    <lineage>
        <taxon>Bacteria</taxon>
        <taxon>Pseudomonadati</taxon>
        <taxon>Pseudomonadota</taxon>
        <taxon>Betaproteobacteria</taxon>
        <taxon>Burkholderiales</taxon>
        <taxon>Burkholderiaceae</taxon>
        <taxon>Burkholderia</taxon>
        <taxon>pseudomallei group</taxon>
    </lineage>
</organism>
<protein>
    <recommendedName>
        <fullName evidence="1">Microcystinase C</fullName>
        <shortName evidence="1">MlrC</shortName>
    </recommendedName>
</protein>
<feature type="domain" description="Microcystin LR degradation protein MlrC C-terminal" evidence="2">
    <location>
        <begin position="311"/>
        <end position="483"/>
    </location>
</feature>
<dbReference type="GO" id="GO:0046872">
    <property type="term" value="F:metal ion binding"/>
    <property type="evidence" value="ECO:0007669"/>
    <property type="project" value="UniProtKB-KW"/>
</dbReference>
<evidence type="ECO:0000256" key="1">
    <source>
        <dbReference type="PIRNR" id="PIRNR012702"/>
    </source>
</evidence>
<dbReference type="AlphaFoldDB" id="A0A0E1VQ94"/>
<dbReference type="Proteomes" id="UP000001812">
    <property type="component" value="Chromosome II"/>
</dbReference>
<evidence type="ECO:0000259" key="3">
    <source>
        <dbReference type="Pfam" id="PF07364"/>
    </source>
</evidence>
<name>A0A0E1VQ94_BURPE</name>
<evidence type="ECO:0000313" key="4">
    <source>
        <dbReference type="EMBL" id="EET02978.1"/>
    </source>
</evidence>
<reference evidence="4" key="1">
    <citation type="submission" date="2009-05" db="EMBL/GenBank/DDBJ databases">
        <authorList>
            <person name="Harkins D.M."/>
            <person name="DeShazer D."/>
            <person name="Woods D.E."/>
            <person name="Brinkac L.M."/>
            <person name="Brown K.A."/>
            <person name="Hung G.C."/>
            <person name="Tuanyok A."/>
            <person name="Zhang B."/>
            <person name="Nierman W.C."/>
        </authorList>
    </citation>
    <scope>NUCLEOTIDE SEQUENCE [LARGE SCALE GENOMIC DNA]</scope>
    <source>
        <strain evidence="4">1710a</strain>
    </source>
</reference>
<comment type="cofactor">
    <cofactor evidence="1">
        <name>Zn(2+)</name>
        <dbReference type="ChEBI" id="CHEBI:29105"/>
    </cofactor>
    <text evidence="1">Binds 1 zinc ion per subunit.</text>
</comment>
<dbReference type="InterPro" id="IPR015995">
    <property type="entry name" value="MlrC_N"/>
</dbReference>
<dbReference type="GO" id="GO:0006508">
    <property type="term" value="P:proteolysis"/>
    <property type="evidence" value="ECO:0007669"/>
    <property type="project" value="UniProtKB-KW"/>
</dbReference>
<evidence type="ECO:0000259" key="2">
    <source>
        <dbReference type="Pfam" id="PF07171"/>
    </source>
</evidence>
<keyword evidence="1" id="KW-0645">Protease</keyword>
<accession>A0A0E1VQ94</accession>
<dbReference type="HOGENOM" id="CLU_028172_1_0_4"/>
<keyword evidence="1" id="KW-0479">Metal-binding</keyword>
<feature type="domain" description="Microcystin LR degradation protein MlrC N-terminal" evidence="3">
    <location>
        <begin position="8"/>
        <end position="299"/>
    </location>
</feature>
<dbReference type="InterPro" id="IPR009197">
    <property type="entry name" value="MlrC"/>
</dbReference>